<dbReference type="Pfam" id="PF00454">
    <property type="entry name" value="PI3_PI4_kinase"/>
    <property type="match status" value="1"/>
</dbReference>
<dbReference type="OrthoDB" id="381190at2759"/>
<keyword evidence="10" id="KW-0234">DNA repair</keyword>
<feature type="domain" description="FATC" evidence="16">
    <location>
        <begin position="1977"/>
        <end position="2009"/>
    </location>
</feature>
<reference evidence="17" key="1">
    <citation type="submission" date="2020-11" db="EMBL/GenBank/DDBJ databases">
        <authorList>
            <consortium name="DOE Joint Genome Institute"/>
            <person name="Ahrendt S."/>
            <person name="Riley R."/>
            <person name="Andreopoulos W."/>
            <person name="LaButti K."/>
            <person name="Pangilinan J."/>
            <person name="Ruiz-duenas F.J."/>
            <person name="Barrasa J.M."/>
            <person name="Sanchez-Garcia M."/>
            <person name="Camarero S."/>
            <person name="Miyauchi S."/>
            <person name="Serrano A."/>
            <person name="Linde D."/>
            <person name="Babiker R."/>
            <person name="Drula E."/>
            <person name="Ayuso-Fernandez I."/>
            <person name="Pacheco R."/>
            <person name="Padilla G."/>
            <person name="Ferreira P."/>
            <person name="Barriuso J."/>
            <person name="Kellner H."/>
            <person name="Castanera R."/>
            <person name="Alfaro M."/>
            <person name="Ramirez L."/>
            <person name="Pisabarro A.G."/>
            <person name="Kuo A."/>
            <person name="Tritt A."/>
            <person name="Lipzen A."/>
            <person name="He G."/>
            <person name="Yan M."/>
            <person name="Ng V."/>
            <person name="Cullen D."/>
            <person name="Martin F."/>
            <person name="Rosso M.-N."/>
            <person name="Henrissat B."/>
            <person name="Hibbett D."/>
            <person name="Martinez A.T."/>
            <person name="Grigoriev I.V."/>
        </authorList>
    </citation>
    <scope>NUCLEOTIDE SEQUENCE</scope>
    <source>
        <strain evidence="17">AH 44721</strain>
    </source>
</reference>
<dbReference type="Pfam" id="PF02259">
    <property type="entry name" value="FAT"/>
    <property type="match status" value="1"/>
</dbReference>
<dbReference type="Pfam" id="PF08064">
    <property type="entry name" value="UME"/>
    <property type="match status" value="1"/>
</dbReference>
<keyword evidence="11" id="KW-0539">Nucleus</keyword>
<dbReference type="Pfam" id="PF23593">
    <property type="entry name" value="HEAT_ATR"/>
    <property type="match status" value="1"/>
</dbReference>
<evidence type="ECO:0000256" key="1">
    <source>
        <dbReference type="ARBA" id="ARBA00004123"/>
    </source>
</evidence>
<dbReference type="CDD" id="cd00892">
    <property type="entry name" value="PIKKc_ATR"/>
    <property type="match status" value="1"/>
</dbReference>
<accession>A0A9P5P079</accession>
<dbReference type="SMART" id="SM00146">
    <property type="entry name" value="PI3Kc"/>
    <property type="match status" value="1"/>
</dbReference>
<evidence type="ECO:0000256" key="7">
    <source>
        <dbReference type="ARBA" id="ARBA00022763"/>
    </source>
</evidence>
<dbReference type="PROSITE" id="PS51190">
    <property type="entry name" value="FATC"/>
    <property type="match status" value="1"/>
</dbReference>
<dbReference type="InterPro" id="IPR018936">
    <property type="entry name" value="PI3/4_kinase_CS"/>
</dbReference>
<dbReference type="SMART" id="SM00802">
    <property type="entry name" value="UME"/>
    <property type="match status" value="1"/>
</dbReference>
<dbReference type="GO" id="GO:0000723">
    <property type="term" value="P:telomere maintenance"/>
    <property type="evidence" value="ECO:0007669"/>
    <property type="project" value="TreeGrafter"/>
</dbReference>
<keyword evidence="5" id="KW-0808">Transferase</keyword>
<keyword evidence="7" id="KW-0227">DNA damage</keyword>
<dbReference type="SMART" id="SM01343">
    <property type="entry name" value="FATC"/>
    <property type="match status" value="1"/>
</dbReference>
<dbReference type="Gene3D" id="1.25.10.10">
    <property type="entry name" value="Leucine-rich Repeat Variant"/>
    <property type="match status" value="1"/>
</dbReference>
<dbReference type="Pfam" id="PF25030">
    <property type="entry name" value="M-HEAT_ATR"/>
    <property type="match status" value="1"/>
</dbReference>
<comment type="catalytic activity">
    <reaction evidence="12">
        <text>L-threonyl-[protein] + ATP = O-phospho-L-threonyl-[protein] + ADP + H(+)</text>
        <dbReference type="Rhea" id="RHEA:46608"/>
        <dbReference type="Rhea" id="RHEA-COMP:11060"/>
        <dbReference type="Rhea" id="RHEA-COMP:11605"/>
        <dbReference type="ChEBI" id="CHEBI:15378"/>
        <dbReference type="ChEBI" id="CHEBI:30013"/>
        <dbReference type="ChEBI" id="CHEBI:30616"/>
        <dbReference type="ChEBI" id="CHEBI:61977"/>
        <dbReference type="ChEBI" id="CHEBI:456216"/>
        <dbReference type="EC" id="2.7.11.1"/>
    </reaction>
</comment>
<dbReference type="PANTHER" id="PTHR11139">
    <property type="entry name" value="ATAXIA TELANGIECTASIA MUTATED ATM -RELATED"/>
    <property type="match status" value="1"/>
</dbReference>
<evidence type="ECO:0000256" key="13">
    <source>
        <dbReference type="ARBA" id="ARBA00048679"/>
    </source>
</evidence>
<dbReference type="GO" id="GO:0005524">
    <property type="term" value="F:ATP binding"/>
    <property type="evidence" value="ECO:0007669"/>
    <property type="project" value="UniProtKB-KW"/>
</dbReference>
<evidence type="ECO:0000256" key="5">
    <source>
        <dbReference type="ARBA" id="ARBA00022679"/>
    </source>
</evidence>
<dbReference type="InterPro" id="IPR000403">
    <property type="entry name" value="PI3/4_kinase_cat_dom"/>
</dbReference>
<evidence type="ECO:0000256" key="6">
    <source>
        <dbReference type="ARBA" id="ARBA00022741"/>
    </source>
</evidence>
<proteinExistence type="inferred from homology"/>
<dbReference type="GO" id="GO:0005634">
    <property type="term" value="C:nucleus"/>
    <property type="evidence" value="ECO:0007669"/>
    <property type="project" value="UniProtKB-SubCell"/>
</dbReference>
<evidence type="ECO:0000313" key="18">
    <source>
        <dbReference type="Proteomes" id="UP000724874"/>
    </source>
</evidence>
<evidence type="ECO:0000259" key="15">
    <source>
        <dbReference type="PROSITE" id="PS51189"/>
    </source>
</evidence>
<comment type="catalytic activity">
    <reaction evidence="13">
        <text>L-seryl-[protein] + ATP = O-phospho-L-seryl-[protein] + ADP + H(+)</text>
        <dbReference type="Rhea" id="RHEA:17989"/>
        <dbReference type="Rhea" id="RHEA-COMP:9863"/>
        <dbReference type="Rhea" id="RHEA-COMP:11604"/>
        <dbReference type="ChEBI" id="CHEBI:15378"/>
        <dbReference type="ChEBI" id="CHEBI:29999"/>
        <dbReference type="ChEBI" id="CHEBI:30616"/>
        <dbReference type="ChEBI" id="CHEBI:83421"/>
        <dbReference type="ChEBI" id="CHEBI:456216"/>
        <dbReference type="EC" id="2.7.11.1"/>
    </reaction>
</comment>
<dbReference type="PANTHER" id="PTHR11139:SF125">
    <property type="entry name" value="SERINE_THREONINE-PROTEIN KINASE MEC1"/>
    <property type="match status" value="1"/>
</dbReference>
<dbReference type="InterPro" id="IPR003152">
    <property type="entry name" value="FATC_dom"/>
</dbReference>
<evidence type="ECO:0000256" key="2">
    <source>
        <dbReference type="ARBA" id="ARBA00010769"/>
    </source>
</evidence>
<protein>
    <recommendedName>
        <fullName evidence="3">non-specific serine/threonine protein kinase</fullName>
        <ecNumber evidence="3">2.7.11.1</ecNumber>
    </recommendedName>
</protein>
<keyword evidence="18" id="KW-1185">Reference proteome</keyword>
<dbReference type="InterPro" id="IPR050517">
    <property type="entry name" value="DDR_Repair_Kinase"/>
</dbReference>
<dbReference type="GO" id="GO:0000077">
    <property type="term" value="P:DNA damage checkpoint signaling"/>
    <property type="evidence" value="ECO:0007669"/>
    <property type="project" value="TreeGrafter"/>
</dbReference>
<organism evidence="17 18">
    <name type="scientific">Gymnopilus junonius</name>
    <name type="common">Spectacular rustgill mushroom</name>
    <name type="synonym">Gymnopilus spectabilis subsp. junonius</name>
    <dbReference type="NCBI Taxonomy" id="109634"/>
    <lineage>
        <taxon>Eukaryota</taxon>
        <taxon>Fungi</taxon>
        <taxon>Dikarya</taxon>
        <taxon>Basidiomycota</taxon>
        <taxon>Agaricomycotina</taxon>
        <taxon>Agaricomycetes</taxon>
        <taxon>Agaricomycetidae</taxon>
        <taxon>Agaricales</taxon>
        <taxon>Agaricineae</taxon>
        <taxon>Hymenogastraceae</taxon>
        <taxon>Gymnopilus</taxon>
    </lineage>
</organism>
<dbReference type="Proteomes" id="UP000724874">
    <property type="component" value="Unassembled WGS sequence"/>
</dbReference>
<dbReference type="InterPro" id="IPR014009">
    <property type="entry name" value="PIK_FAT"/>
</dbReference>
<dbReference type="InterPro" id="IPR003151">
    <property type="entry name" value="PIK-rel_kinase_FAT"/>
</dbReference>
<dbReference type="Gene3D" id="1.10.1070.11">
    <property type="entry name" value="Phosphatidylinositol 3-/4-kinase, catalytic domain"/>
    <property type="match status" value="1"/>
</dbReference>
<evidence type="ECO:0000256" key="10">
    <source>
        <dbReference type="ARBA" id="ARBA00023204"/>
    </source>
</evidence>
<keyword evidence="8" id="KW-0418">Kinase</keyword>
<evidence type="ECO:0000256" key="11">
    <source>
        <dbReference type="ARBA" id="ARBA00023242"/>
    </source>
</evidence>
<feature type="domain" description="FAT" evidence="15">
    <location>
        <begin position="989"/>
        <end position="1543"/>
    </location>
</feature>
<evidence type="ECO:0000313" key="17">
    <source>
        <dbReference type="EMBL" id="KAF8914315.1"/>
    </source>
</evidence>
<keyword evidence="4" id="KW-0723">Serine/threonine-protein kinase</keyword>
<evidence type="ECO:0000256" key="8">
    <source>
        <dbReference type="ARBA" id="ARBA00022777"/>
    </source>
</evidence>
<comment type="subcellular location">
    <subcellularLocation>
        <location evidence="1">Nucleus</location>
    </subcellularLocation>
</comment>
<dbReference type="EC" id="2.7.11.1" evidence="3"/>
<evidence type="ECO:0000259" key="16">
    <source>
        <dbReference type="PROSITE" id="PS51190"/>
    </source>
</evidence>
<dbReference type="PROSITE" id="PS50290">
    <property type="entry name" value="PI3_4_KINASE_3"/>
    <property type="match status" value="1"/>
</dbReference>
<comment type="similarity">
    <text evidence="2">Belongs to the PI3/PI4-kinase family. ATM subfamily.</text>
</comment>
<evidence type="ECO:0000256" key="4">
    <source>
        <dbReference type="ARBA" id="ARBA00022527"/>
    </source>
</evidence>
<dbReference type="InterPro" id="IPR011009">
    <property type="entry name" value="Kinase-like_dom_sf"/>
</dbReference>
<dbReference type="SUPFAM" id="SSF48371">
    <property type="entry name" value="ARM repeat"/>
    <property type="match status" value="1"/>
</dbReference>
<keyword evidence="9" id="KW-0067">ATP-binding</keyword>
<dbReference type="PROSITE" id="PS51189">
    <property type="entry name" value="FAT"/>
    <property type="match status" value="1"/>
</dbReference>
<dbReference type="InterPro" id="IPR012993">
    <property type="entry name" value="UME"/>
</dbReference>
<evidence type="ECO:0000256" key="3">
    <source>
        <dbReference type="ARBA" id="ARBA00012513"/>
    </source>
</evidence>
<comment type="caution">
    <text evidence="17">The sequence shown here is derived from an EMBL/GenBank/DDBJ whole genome shotgun (WGS) entry which is preliminary data.</text>
</comment>
<sequence length="2009" mass="227174">MDGSSERDEFLRKVSGVRLVSDLHGTVERHNGHPLLPNHWKQCVRDLVQEIITPDTLSWMDDDGLSMDHFCRRALGEIQSRYERQPLQQATKLSVVTKLAELPCLLAQCNRTNCLMQTSQNEFLTVGEYLPLIRLLFDGAPSEASPDYRRKVYFALGFILKHHSGMEDLQSIVDLLFDGITDVNRSVRLSAGHALSGLVQLYGLQGKEGIRRTERTFSRLYQCFEESKNFVRETLLTSVGVMGKIDNLDTVGQVVCLLVAQLRRQNPVIRGTASMQILSIAKHHRKTPYSLILPYMEQVAPYVIKEMPLQPLFLRETCRIMSIAPVDFIVISLPRTLPELFATCDQKVIDCIAKELETKASSLLIQHSPGILAQVFLLPSQAATTKALNFVIKVLTAAVPGASSSSPIDVQSVVKSCLIPLLAELVIVLGDENPRTAQQGKIALQKVEIILHSNKKNATTVANLTNFLKTYILGLISTINDMLQDVQGKKSVQMKRKIIRSLGALVEQIGESIVNVAPQIMATFQTMVGIPELSEVTLESWHRFLITLNRMDLGPHVGPTSAAIVTSWTIFTARGRDLAFHALEYVVSTMGHTTDQYLSEIVDLSVVEELRPLHQQLMVHRGKLSPADELERILSQCASDNLTVVSQALRELKVFMLREHKAYMRTITSGDIFDPNVGRILACLLASACRDIGDDFEGLRLLAFECLGVLGAMDPDRCEIPYRNTNMVVMKNFIDDGETVTFALHLIEDLLVGAFRSTSDITYQSYLAYSIQELLKICQFTPALVATSGSTSVPIKVRNRWNALPKHVLETVTPLLDARFTLKKNSEPKNIQHPIYPQQSTYREWIQLWTSDLITKASGPTAARLFGVFSSAVRNKDVVVAHHLLPHLVLNILISGNEDDALAIRREILTVLEDQVDLESSSTSDKKLLSAQAIFMLLDHLSKWMRVVRQETSTKKSETKRTRPDRITIQQEEQLLRLDSILTNIDQNLMAKAAFQCKAFARSLMNFERQIVALQERGVGQKDLAEHYEKLHEIYAHLDEPDGMEGISTLILSPSLEHQIRQHESTGKWTSAQSCWEVRLQESPDNIEYHLGLLRCLRNLGHYDTLRTHVAGVLTRHSDWERALADFQVESAWMVGAWDDVQKLVSRSDNSSSSLVIARVLLAMRTADQKSIYEALSHARSTLGSPITASGVKGYRHSYEAVLDLHRIHELEIIHEATSNIQPGSQDNTRQQRRRALAELSQRLSSRLNVTLPTFRTREPLLSMRRTAFSLPKTPITILSREVGKAWLSSAKIARKAKQWQTAYSATLQAKQGKAPYSFIESAKLLKASGEPLHALLELENSVKLLRLFDDQVLDLTADAESERMKAKIQVLRARWMNECDRFDIIHIYGMFTEAAALQKEWESAHYYLGQFHDDCFKALSPSDQVKRGLKMNNQTVRCFSRAILHGSKFVYRTIPRLLTIWLDVGEDRNLAGSDTFKKMSESVAYAIDHAPVYKWFTAFPQIVSRVAHDNGEVYKYLKVLIAKVLKEYPKQALWLFTSVVKSTKANRATRGNEILNELRNDPTLNREQISRLINESLAMTDQLLALCDYHVDDHKQTLSMNKDFQKLKLLGHSNLIIPLQESLTASLPPTSAADSPHQPFPLDAPTFHEFFDEIEVMRSLARPRKITIRGSNGQIYMFLGKPKDDLRKDARLMDFNAIINKLLKGNSESRRRQLHIRTYGVVTLNEECGFIQWVPNTIPIRPVIIRLYDERRVKPWTPEIAEAFRKIKEAHKNPDTSPAELFRANILSHFKPVFREWFIETFPEPTAWLASRLTFGRTAAVMSMVGFILGLGDRHCENILLDNNTGDVVHVDFNCLFEKGKLLDTPERVPFRLTQNIIDGFGVSGVEGVFRTSCEVSLQLLRDNKDSLMSVLDAFVHDPLVEWEDEKRKLDRNTRGPNASRAKVDTRALAKSALIPIEKKLQGIYLPGNSRERHAKQVSTSNLVELLIQEATDLDNLARMYPGWASWY</sequence>
<dbReference type="Gene3D" id="3.30.1010.10">
    <property type="entry name" value="Phosphatidylinositol 3-kinase Catalytic Subunit, Chain A, domain 4"/>
    <property type="match status" value="1"/>
</dbReference>
<dbReference type="EMBL" id="JADNYJ010000001">
    <property type="protein sequence ID" value="KAF8914315.1"/>
    <property type="molecule type" value="Genomic_DNA"/>
</dbReference>
<dbReference type="SUPFAM" id="SSF56112">
    <property type="entry name" value="Protein kinase-like (PK-like)"/>
    <property type="match status" value="1"/>
</dbReference>
<dbReference type="InterPro" id="IPR011989">
    <property type="entry name" value="ARM-like"/>
</dbReference>
<dbReference type="InterPro" id="IPR057564">
    <property type="entry name" value="HEAT_ATR"/>
</dbReference>
<dbReference type="GO" id="GO:0005694">
    <property type="term" value="C:chromosome"/>
    <property type="evidence" value="ECO:0007669"/>
    <property type="project" value="TreeGrafter"/>
</dbReference>
<gene>
    <name evidence="17" type="ORF">CPB84DRAFT_1669668</name>
</gene>
<evidence type="ECO:0000256" key="9">
    <source>
        <dbReference type="ARBA" id="ARBA00022840"/>
    </source>
</evidence>
<name>A0A9P5P079_GYMJU</name>
<dbReference type="PROSITE" id="PS00916">
    <property type="entry name" value="PI3_4_KINASE_2"/>
    <property type="match status" value="1"/>
</dbReference>
<feature type="domain" description="PI3K/PI4K catalytic" evidence="14">
    <location>
        <begin position="1651"/>
        <end position="1966"/>
    </location>
</feature>
<dbReference type="InterPro" id="IPR056802">
    <property type="entry name" value="ATR-like_M-HEAT"/>
</dbReference>
<dbReference type="GO" id="GO:0006281">
    <property type="term" value="P:DNA repair"/>
    <property type="evidence" value="ECO:0007669"/>
    <property type="project" value="UniProtKB-KW"/>
</dbReference>
<dbReference type="GO" id="GO:0004674">
    <property type="term" value="F:protein serine/threonine kinase activity"/>
    <property type="evidence" value="ECO:0007669"/>
    <property type="project" value="UniProtKB-KW"/>
</dbReference>
<evidence type="ECO:0000256" key="12">
    <source>
        <dbReference type="ARBA" id="ARBA00047899"/>
    </source>
</evidence>
<dbReference type="Pfam" id="PF02260">
    <property type="entry name" value="FATC"/>
    <property type="match status" value="1"/>
</dbReference>
<keyword evidence="6" id="KW-0547">Nucleotide-binding</keyword>
<dbReference type="InterPro" id="IPR036940">
    <property type="entry name" value="PI3/4_kinase_cat_sf"/>
</dbReference>
<evidence type="ECO:0000259" key="14">
    <source>
        <dbReference type="PROSITE" id="PS50290"/>
    </source>
</evidence>
<dbReference type="InterPro" id="IPR016024">
    <property type="entry name" value="ARM-type_fold"/>
</dbReference>